<evidence type="ECO:0000313" key="2">
    <source>
        <dbReference type="Proteomes" id="UP000611945"/>
    </source>
</evidence>
<name>A0ABR8TRK2_9PSED</name>
<organism evidence="1 2">
    <name type="scientific">Serpens gallinarum</name>
    <dbReference type="NCBI Taxonomy" id="2763075"/>
    <lineage>
        <taxon>Bacteria</taxon>
        <taxon>Pseudomonadati</taxon>
        <taxon>Pseudomonadota</taxon>
        <taxon>Gammaproteobacteria</taxon>
        <taxon>Pseudomonadales</taxon>
        <taxon>Pseudomonadaceae</taxon>
        <taxon>Pseudomonas</taxon>
    </lineage>
</organism>
<dbReference type="RefSeq" id="WP_251837199.1">
    <property type="nucleotide sequence ID" value="NZ_JACSQG010000009.1"/>
</dbReference>
<comment type="caution">
    <text evidence="1">The sequence shown here is derived from an EMBL/GenBank/DDBJ whole genome shotgun (WGS) entry which is preliminary data.</text>
</comment>
<evidence type="ECO:0008006" key="3">
    <source>
        <dbReference type="Google" id="ProtNLM"/>
    </source>
</evidence>
<dbReference type="InterPro" id="IPR024651">
    <property type="entry name" value="FAD-SLDH_ssu"/>
</dbReference>
<sequence>MSLVRKKVVSLSPHAPEDPSRRGLLMGMLTLYTASLIPWAVAQTAPDAERGAFMAVSAIIAGRQSLDAELSATLFDALTEADPNFSAATRELLKLINDRQIGPLQLQAVLESDYPSLAPVPRKIATAWFLGIVSDGEQVHCLAYENALNAVFVSDVLKPPSYCHGAYGSWASKPV</sequence>
<gene>
    <name evidence="1" type="ORF">H9642_14610</name>
</gene>
<dbReference type="Pfam" id="PF12318">
    <property type="entry name" value="FAD-SLDH"/>
    <property type="match status" value="1"/>
</dbReference>
<dbReference type="Proteomes" id="UP000611945">
    <property type="component" value="Unassembled WGS sequence"/>
</dbReference>
<evidence type="ECO:0000313" key="1">
    <source>
        <dbReference type="EMBL" id="MBD7978413.1"/>
    </source>
</evidence>
<proteinExistence type="predicted"/>
<protein>
    <recommendedName>
        <fullName evidence="3">Membrane bound FAD containing D-sorbitol dehydrogenase</fullName>
    </recommendedName>
</protein>
<dbReference type="EMBL" id="JACSQG010000009">
    <property type="protein sequence ID" value="MBD7978413.1"/>
    <property type="molecule type" value="Genomic_DNA"/>
</dbReference>
<reference evidence="1 2" key="1">
    <citation type="submission" date="2020-08" db="EMBL/GenBank/DDBJ databases">
        <title>A Genomic Blueprint of the Chicken Gut Microbiome.</title>
        <authorList>
            <person name="Gilroy R."/>
            <person name="Ravi A."/>
            <person name="Getino M."/>
            <person name="Pursley I."/>
            <person name="Horton D.L."/>
            <person name="Alikhan N.-F."/>
            <person name="Baker D."/>
            <person name="Gharbi K."/>
            <person name="Hall N."/>
            <person name="Watson M."/>
            <person name="Adriaenssens E.M."/>
            <person name="Foster-Nyarko E."/>
            <person name="Jarju S."/>
            <person name="Secka A."/>
            <person name="Antonio M."/>
            <person name="Oren A."/>
            <person name="Chaudhuri R."/>
            <person name="La Ragione R.M."/>
            <person name="Hildebrand F."/>
            <person name="Pallen M.J."/>
        </authorList>
    </citation>
    <scope>NUCLEOTIDE SEQUENCE [LARGE SCALE GENOMIC DNA]</scope>
    <source>
        <strain evidence="1 2">Sa2CUA2</strain>
    </source>
</reference>
<accession>A0ABR8TRK2</accession>
<keyword evidence="2" id="KW-1185">Reference proteome</keyword>